<keyword evidence="2" id="KW-0732">Signal</keyword>
<evidence type="ECO:0000313" key="4">
    <source>
        <dbReference type="EMBL" id="MCZ4222783.1"/>
    </source>
</evidence>
<organism evidence="4 5">
    <name type="scientific">Pedobacter rhodius</name>
    <dbReference type="NCBI Taxonomy" id="3004098"/>
    <lineage>
        <taxon>Bacteria</taxon>
        <taxon>Pseudomonadati</taxon>
        <taxon>Bacteroidota</taxon>
        <taxon>Sphingobacteriia</taxon>
        <taxon>Sphingobacteriales</taxon>
        <taxon>Sphingobacteriaceae</taxon>
        <taxon>Pedobacter</taxon>
    </lineage>
</organism>
<proteinExistence type="predicted"/>
<dbReference type="PANTHER" id="PTHR42852:SF17">
    <property type="entry name" value="THIOREDOXIN-LIKE PROTEIN HI_1115"/>
    <property type="match status" value="1"/>
</dbReference>
<dbReference type="PANTHER" id="PTHR42852">
    <property type="entry name" value="THIOL:DISULFIDE INTERCHANGE PROTEIN DSBE"/>
    <property type="match status" value="1"/>
</dbReference>
<dbReference type="PROSITE" id="PS51352">
    <property type="entry name" value="THIOREDOXIN_2"/>
    <property type="match status" value="1"/>
</dbReference>
<keyword evidence="5" id="KW-1185">Reference proteome</keyword>
<dbReference type="InterPro" id="IPR000866">
    <property type="entry name" value="AhpC/TSA"/>
</dbReference>
<dbReference type="InterPro" id="IPR036249">
    <property type="entry name" value="Thioredoxin-like_sf"/>
</dbReference>
<evidence type="ECO:0000313" key="5">
    <source>
        <dbReference type="Proteomes" id="UP001144341"/>
    </source>
</evidence>
<evidence type="ECO:0000259" key="3">
    <source>
        <dbReference type="PROSITE" id="PS51352"/>
    </source>
</evidence>
<comment type="caution">
    <text evidence="4">The sequence shown here is derived from an EMBL/GenBank/DDBJ whole genome shotgun (WGS) entry which is preliminary data.</text>
</comment>
<keyword evidence="1" id="KW-0676">Redox-active center</keyword>
<dbReference type="InterPro" id="IPR050553">
    <property type="entry name" value="Thioredoxin_ResA/DsbE_sf"/>
</dbReference>
<dbReference type="Proteomes" id="UP001144341">
    <property type="component" value="Unassembled WGS sequence"/>
</dbReference>
<dbReference type="CDD" id="cd02966">
    <property type="entry name" value="TlpA_like_family"/>
    <property type="match status" value="1"/>
</dbReference>
<dbReference type="InterPro" id="IPR017937">
    <property type="entry name" value="Thioredoxin_CS"/>
</dbReference>
<dbReference type="SUPFAM" id="SSF52833">
    <property type="entry name" value="Thioredoxin-like"/>
    <property type="match status" value="1"/>
</dbReference>
<dbReference type="Gene3D" id="3.40.30.10">
    <property type="entry name" value="Glutaredoxin"/>
    <property type="match status" value="1"/>
</dbReference>
<dbReference type="PROSITE" id="PS00194">
    <property type="entry name" value="THIOREDOXIN_1"/>
    <property type="match status" value="1"/>
</dbReference>
<protein>
    <submittedName>
        <fullName evidence="4">TlpA disulfide reductase family protein</fullName>
    </submittedName>
</protein>
<sequence length="242" mass="27924">MLKKTLLIFLITFSIYVNAQTTTQQRTQPTLDENTIVRGEDGMVYPYKLWKAYLQTGKYSLKSRNTKMEDGRPEFVIFELTEAQRNTMMEKMPKPRPSEAFKEGEHFNGFKTSDINGNKFDLKNTTGKVVVLNFWFINCPPCKSEIPDLNELVNRYRDNKDVIFLAIALDDRYEIKDFLKTIPFNYNIVDNGRFLSDKFNVKSYPTHVVIDKTGTIKFSTVGLAVNTIAWVKKSIDESLAAN</sequence>
<feature type="chain" id="PRO_5046547486" evidence="2">
    <location>
        <begin position="20"/>
        <end position="242"/>
    </location>
</feature>
<dbReference type="EMBL" id="JAPWGL010000002">
    <property type="protein sequence ID" value="MCZ4222783.1"/>
    <property type="molecule type" value="Genomic_DNA"/>
</dbReference>
<gene>
    <name evidence="4" type="ORF">O0931_05680</name>
</gene>
<feature type="domain" description="Thioredoxin" evidence="3">
    <location>
        <begin position="101"/>
        <end position="240"/>
    </location>
</feature>
<dbReference type="InterPro" id="IPR013766">
    <property type="entry name" value="Thioredoxin_domain"/>
</dbReference>
<dbReference type="RefSeq" id="WP_269414594.1">
    <property type="nucleotide sequence ID" value="NZ_JAPWGL010000002.1"/>
</dbReference>
<evidence type="ECO:0000256" key="2">
    <source>
        <dbReference type="SAM" id="SignalP"/>
    </source>
</evidence>
<evidence type="ECO:0000256" key="1">
    <source>
        <dbReference type="ARBA" id="ARBA00023284"/>
    </source>
</evidence>
<feature type="signal peptide" evidence="2">
    <location>
        <begin position="1"/>
        <end position="19"/>
    </location>
</feature>
<reference evidence="4" key="1">
    <citation type="submission" date="2022-12" db="EMBL/GenBank/DDBJ databases">
        <title>Genome sequence of SJ11.</title>
        <authorList>
            <person name="Woo H."/>
        </authorList>
    </citation>
    <scope>NUCLEOTIDE SEQUENCE</scope>
    <source>
        <strain evidence="4">SJ11</strain>
    </source>
</reference>
<accession>A0ABT4KV43</accession>
<dbReference type="Pfam" id="PF00578">
    <property type="entry name" value="AhpC-TSA"/>
    <property type="match status" value="1"/>
</dbReference>
<name>A0ABT4KV43_9SPHI</name>